<dbReference type="Pfam" id="PF24864">
    <property type="entry name" value="DUF7730"/>
    <property type="match status" value="1"/>
</dbReference>
<organism evidence="3 4">
    <name type="scientific">Pseudopithomyces chartarum</name>
    <dbReference type="NCBI Taxonomy" id="1892770"/>
    <lineage>
        <taxon>Eukaryota</taxon>
        <taxon>Fungi</taxon>
        <taxon>Dikarya</taxon>
        <taxon>Ascomycota</taxon>
        <taxon>Pezizomycotina</taxon>
        <taxon>Dothideomycetes</taxon>
        <taxon>Pleosporomycetidae</taxon>
        <taxon>Pleosporales</taxon>
        <taxon>Massarineae</taxon>
        <taxon>Didymosphaeriaceae</taxon>
        <taxon>Pseudopithomyces</taxon>
    </lineage>
</organism>
<comment type="caution">
    <text evidence="3">The sequence shown here is derived from an EMBL/GenBank/DDBJ whole genome shotgun (WGS) entry which is preliminary data.</text>
</comment>
<reference evidence="3 4" key="1">
    <citation type="submission" date="2021-02" db="EMBL/GenBank/DDBJ databases">
        <title>Genome assembly of Pseudopithomyces chartarum.</title>
        <authorList>
            <person name="Jauregui R."/>
            <person name="Singh J."/>
            <person name="Voisey C."/>
        </authorList>
    </citation>
    <scope>NUCLEOTIDE SEQUENCE [LARGE SCALE GENOMIC DNA]</scope>
    <source>
        <strain evidence="3 4">AGR01</strain>
    </source>
</reference>
<feature type="region of interest" description="Disordered" evidence="1">
    <location>
        <begin position="459"/>
        <end position="479"/>
    </location>
</feature>
<dbReference type="InterPro" id="IPR056632">
    <property type="entry name" value="DUF7730"/>
</dbReference>
<name>A0AAN6LVH7_9PLEO</name>
<feature type="domain" description="DUF7730" evidence="2">
    <location>
        <begin position="207"/>
        <end position="386"/>
    </location>
</feature>
<protein>
    <recommendedName>
        <fullName evidence="2">DUF7730 domain-containing protein</fullName>
    </recommendedName>
</protein>
<dbReference type="PANTHER" id="PTHR38790">
    <property type="entry name" value="2EXR DOMAIN-CONTAINING PROTEIN-RELATED"/>
    <property type="match status" value="1"/>
</dbReference>
<evidence type="ECO:0000256" key="1">
    <source>
        <dbReference type="SAM" id="MobiDB-lite"/>
    </source>
</evidence>
<evidence type="ECO:0000259" key="2">
    <source>
        <dbReference type="Pfam" id="PF24864"/>
    </source>
</evidence>
<accession>A0AAN6LVH7</accession>
<proteinExistence type="predicted"/>
<dbReference type="EMBL" id="WVTA01000009">
    <property type="protein sequence ID" value="KAK3207538.1"/>
    <property type="molecule type" value="Genomic_DNA"/>
</dbReference>
<keyword evidence="4" id="KW-1185">Reference proteome</keyword>
<evidence type="ECO:0000313" key="4">
    <source>
        <dbReference type="Proteomes" id="UP001280581"/>
    </source>
</evidence>
<dbReference type="Proteomes" id="UP001280581">
    <property type="component" value="Unassembled WGS sequence"/>
</dbReference>
<evidence type="ECO:0000313" key="3">
    <source>
        <dbReference type="EMBL" id="KAK3207538.1"/>
    </source>
</evidence>
<feature type="compositionally biased region" description="Polar residues" evidence="1">
    <location>
        <begin position="470"/>
        <end position="479"/>
    </location>
</feature>
<gene>
    <name evidence="3" type="ORF">GRF29_103g1327087</name>
</gene>
<dbReference type="AlphaFoldDB" id="A0AAN6LVH7"/>
<sequence length="568" mass="65062">MRFLLDFARRITGWESQDDNLQSGYIIDCANPGPEVLHRPPKPLQELGAEAKVIAEQKERRRNRDLNPPKTVERERALSICGNNTFENEVAEQNNFLLFKLPLEIREMVYAELLPFERVWIVIIDKQLVCDWEIVKTPISQFHPSGHLNFGISNPESPEELFRPASSITPAQESSLLWNAASNMMSRRPRQTPLRFRLGAAPKSPIWGLKIIPFLQTCRRVYSEVMPYLYSKPTFAFHDSIPFLTFVASIPPSHFQHIRSVTINMTSLALPRYIRARLERAKMKSLHVLRPRPDVCSISYDFFPNEVWPTVLWDVIAHVLQEMKSLRKVHITLKKIPRQILFGKGRECATGRWRDEREIMDPLAWIGRPRPWKGEVADPDKEFETDVIFKTVWPREDGEEKKEGYWVRKVVENGEVEWKEIDSVTMSQQYRLTQSYKMNLMCLDSVTATILAQPDGTTPALQDIDPMPVTTHSAPETPSRTMLNAPKISNMPAIMVLHQLFLNLLHLTLTLGSRDSNVIIAVHDLLCTLQHPAWISMVAVAFFPLGSANVTKLGTATATMLDISSIKR</sequence>